<organism evidence="1 2">
    <name type="scientific">Araneus ventricosus</name>
    <name type="common">Orbweaver spider</name>
    <name type="synonym">Epeira ventricosa</name>
    <dbReference type="NCBI Taxonomy" id="182803"/>
    <lineage>
        <taxon>Eukaryota</taxon>
        <taxon>Metazoa</taxon>
        <taxon>Ecdysozoa</taxon>
        <taxon>Arthropoda</taxon>
        <taxon>Chelicerata</taxon>
        <taxon>Arachnida</taxon>
        <taxon>Araneae</taxon>
        <taxon>Araneomorphae</taxon>
        <taxon>Entelegynae</taxon>
        <taxon>Araneoidea</taxon>
        <taxon>Araneidae</taxon>
        <taxon>Araneus</taxon>
    </lineage>
</organism>
<gene>
    <name evidence="1" type="ORF">AVEN_244322_1</name>
</gene>
<dbReference type="EMBL" id="BGPR01020058">
    <property type="protein sequence ID" value="GBN83697.1"/>
    <property type="molecule type" value="Genomic_DNA"/>
</dbReference>
<comment type="caution">
    <text evidence="1">The sequence shown here is derived from an EMBL/GenBank/DDBJ whole genome shotgun (WGS) entry which is preliminary data.</text>
</comment>
<sequence>LHGKSNVFICLNVVWSSGADVLVPSAREAHIDDAFVEMDFALTLMAAH</sequence>
<evidence type="ECO:0000313" key="1">
    <source>
        <dbReference type="EMBL" id="GBN83697.1"/>
    </source>
</evidence>
<keyword evidence="2" id="KW-1185">Reference proteome</keyword>
<reference evidence="1 2" key="1">
    <citation type="journal article" date="2019" name="Sci. Rep.">
        <title>Orb-weaving spider Araneus ventricosus genome elucidates the spidroin gene catalogue.</title>
        <authorList>
            <person name="Kono N."/>
            <person name="Nakamura H."/>
            <person name="Ohtoshi R."/>
            <person name="Moran D.A.P."/>
            <person name="Shinohara A."/>
            <person name="Yoshida Y."/>
            <person name="Fujiwara M."/>
            <person name="Mori M."/>
            <person name="Tomita M."/>
            <person name="Arakawa K."/>
        </authorList>
    </citation>
    <scope>NUCLEOTIDE SEQUENCE [LARGE SCALE GENOMIC DNA]</scope>
</reference>
<dbReference type="AlphaFoldDB" id="A0A4Y2S6Q4"/>
<protein>
    <submittedName>
        <fullName evidence="1">Uncharacterized protein</fullName>
    </submittedName>
</protein>
<accession>A0A4Y2S6Q4</accession>
<evidence type="ECO:0000313" key="2">
    <source>
        <dbReference type="Proteomes" id="UP000499080"/>
    </source>
</evidence>
<name>A0A4Y2S6Q4_ARAVE</name>
<feature type="non-terminal residue" evidence="1">
    <location>
        <position position="1"/>
    </location>
</feature>
<proteinExistence type="predicted"/>
<dbReference type="Proteomes" id="UP000499080">
    <property type="component" value="Unassembled WGS sequence"/>
</dbReference>